<dbReference type="CDD" id="cd01066">
    <property type="entry name" value="APP_MetAP"/>
    <property type="match status" value="1"/>
</dbReference>
<dbReference type="PANTHER" id="PTHR46112">
    <property type="entry name" value="AMINOPEPTIDASE"/>
    <property type="match status" value="1"/>
</dbReference>
<dbReference type="InterPro" id="IPR036005">
    <property type="entry name" value="Creatinase/aminopeptidase-like"/>
</dbReference>
<dbReference type="SUPFAM" id="SSF53092">
    <property type="entry name" value="Creatinase/prolidase N-terminal domain"/>
    <property type="match status" value="1"/>
</dbReference>
<dbReference type="InterPro" id="IPR000994">
    <property type="entry name" value="Pept_M24"/>
</dbReference>
<dbReference type="EMBL" id="WJJP01000555">
    <property type="protein sequence ID" value="MBD3326281.1"/>
    <property type="molecule type" value="Genomic_DNA"/>
</dbReference>
<dbReference type="InterPro" id="IPR050659">
    <property type="entry name" value="Peptidase_M24B"/>
</dbReference>
<dbReference type="Pfam" id="PF00557">
    <property type="entry name" value="Peptidase_M24"/>
    <property type="match status" value="1"/>
</dbReference>
<dbReference type="Gene3D" id="3.40.350.10">
    <property type="entry name" value="Creatinase/prolidase N-terminal domain"/>
    <property type="match status" value="1"/>
</dbReference>
<organism evidence="3 4">
    <name type="scientific">candidate division KSB3 bacterium</name>
    <dbReference type="NCBI Taxonomy" id="2044937"/>
    <lineage>
        <taxon>Bacteria</taxon>
        <taxon>candidate division KSB3</taxon>
    </lineage>
</organism>
<evidence type="ECO:0000259" key="1">
    <source>
        <dbReference type="Pfam" id="PF00557"/>
    </source>
</evidence>
<reference evidence="3" key="1">
    <citation type="submission" date="2019-11" db="EMBL/GenBank/DDBJ databases">
        <title>Microbial mats filling the niche in hypersaline microbial mats.</title>
        <authorList>
            <person name="Wong H.L."/>
            <person name="Macleod F.I."/>
            <person name="White R.A. III"/>
            <person name="Burns B.P."/>
        </authorList>
    </citation>
    <scope>NUCLEOTIDE SEQUENCE</scope>
    <source>
        <strain evidence="3">Rbin_158</strain>
    </source>
</reference>
<dbReference type="SUPFAM" id="SSF55920">
    <property type="entry name" value="Creatinase/aminopeptidase"/>
    <property type="match status" value="1"/>
</dbReference>
<dbReference type="AlphaFoldDB" id="A0A9D5Q7V4"/>
<feature type="domain" description="Creatinase N-terminal" evidence="2">
    <location>
        <begin position="14"/>
        <end position="116"/>
    </location>
</feature>
<name>A0A9D5Q7V4_9BACT</name>
<dbReference type="Proteomes" id="UP000649604">
    <property type="component" value="Unassembled WGS sequence"/>
</dbReference>
<feature type="domain" description="Peptidase M24" evidence="1">
    <location>
        <begin position="142"/>
        <end position="324"/>
    </location>
</feature>
<evidence type="ECO:0000313" key="4">
    <source>
        <dbReference type="Proteomes" id="UP000649604"/>
    </source>
</evidence>
<accession>A0A9D5Q7V4</accession>
<dbReference type="InterPro" id="IPR029149">
    <property type="entry name" value="Creatin/AminoP/Spt16_N"/>
</dbReference>
<dbReference type="PANTHER" id="PTHR46112:SF3">
    <property type="entry name" value="AMINOPEPTIDASE YPDF"/>
    <property type="match status" value="1"/>
</dbReference>
<sequence>MMIHHEEIQEKKHRVRQLMEQLQLDGILLRKQCNFSWLTAGRLNLVGIATEMGVASLLITPEKEYVICNNIEAPRIEQEEQLADQGYDIRSFKWYDDQEQQIVQELTKNGKVGCDSPFPGTDDISKSLNPLRYALTPWEVERYKEVGYLTSKAIEETAKTIEPGDKECEIIGRLAEHLWADRVDYITTFCAADERIAKFRHPIATEKKIENRAMLCVNGRKWGLIISLTRFVHFGKVPADLQKKYEDNVYIDNLLMANTIPGKPAIEAFNKAIDAYKELGYAGEYELHHQGGSIGYVGRDYKVNFTTTEIIQENQAFSWNPSITGSKSEDVMLATSQGPVLLSKPVIYPTMTSEVGGYTFVRPAILEK</sequence>
<evidence type="ECO:0000313" key="3">
    <source>
        <dbReference type="EMBL" id="MBD3326281.1"/>
    </source>
</evidence>
<dbReference type="InterPro" id="IPR000587">
    <property type="entry name" value="Creatinase_N"/>
</dbReference>
<evidence type="ECO:0000259" key="2">
    <source>
        <dbReference type="Pfam" id="PF01321"/>
    </source>
</evidence>
<dbReference type="Gene3D" id="3.90.230.10">
    <property type="entry name" value="Creatinase/methionine aminopeptidase superfamily"/>
    <property type="match status" value="1"/>
</dbReference>
<gene>
    <name evidence="3" type="ORF">GF339_16975</name>
</gene>
<dbReference type="Pfam" id="PF01321">
    <property type="entry name" value="Creatinase_N"/>
    <property type="match status" value="1"/>
</dbReference>
<comment type="caution">
    <text evidence="3">The sequence shown here is derived from an EMBL/GenBank/DDBJ whole genome shotgun (WGS) entry which is preliminary data.</text>
</comment>
<proteinExistence type="predicted"/>
<protein>
    <submittedName>
        <fullName evidence="3">M24 family metallopeptidase</fullName>
    </submittedName>
</protein>